<organism evidence="1 2">
    <name type="scientific">Nocardia xishanensis</name>
    <dbReference type="NCBI Taxonomy" id="238964"/>
    <lineage>
        <taxon>Bacteria</taxon>
        <taxon>Bacillati</taxon>
        <taxon>Actinomycetota</taxon>
        <taxon>Actinomycetes</taxon>
        <taxon>Mycobacteriales</taxon>
        <taxon>Nocardiaceae</taxon>
        <taxon>Nocardia</taxon>
    </lineage>
</organism>
<evidence type="ECO:0000313" key="1">
    <source>
        <dbReference type="EMBL" id="MFI2472869.1"/>
    </source>
</evidence>
<reference evidence="1 2" key="1">
    <citation type="submission" date="2024-10" db="EMBL/GenBank/DDBJ databases">
        <title>The Natural Products Discovery Center: Release of the First 8490 Sequenced Strains for Exploring Actinobacteria Biosynthetic Diversity.</title>
        <authorList>
            <person name="Kalkreuter E."/>
            <person name="Kautsar S.A."/>
            <person name="Yang D."/>
            <person name="Bader C.D."/>
            <person name="Teijaro C.N."/>
            <person name="Fluegel L."/>
            <person name="Davis C.M."/>
            <person name="Simpson J.R."/>
            <person name="Lauterbach L."/>
            <person name="Steele A.D."/>
            <person name="Gui C."/>
            <person name="Meng S."/>
            <person name="Li G."/>
            <person name="Viehrig K."/>
            <person name="Ye F."/>
            <person name="Su P."/>
            <person name="Kiefer A.F."/>
            <person name="Nichols A."/>
            <person name="Cepeda A.J."/>
            <person name="Yan W."/>
            <person name="Fan B."/>
            <person name="Jiang Y."/>
            <person name="Adhikari A."/>
            <person name="Zheng C.-J."/>
            <person name="Schuster L."/>
            <person name="Cowan T.M."/>
            <person name="Smanski M.J."/>
            <person name="Chevrette M.G."/>
            <person name="De Carvalho L.P.S."/>
            <person name="Shen B."/>
        </authorList>
    </citation>
    <scope>NUCLEOTIDE SEQUENCE [LARGE SCALE GENOMIC DNA]</scope>
    <source>
        <strain evidence="1 2">NPDC019275</strain>
    </source>
</reference>
<sequence length="494" mass="53888">MFSPSTAPAQIHETHTGLVLLYGDRAYKVKKPITTDFLDFGTPALRERACVREFELNRRMAPDVYLGVAHLSDPEGGAAEPVLIMRRMPEDRRLSNILADVAAHGRDLTPLVESLVDFHRLARRGPDVDRAGTARALRERWRTLLRPLREEPACPVAPELPERIEHLAMRYVDGRIALFDNRIAEGHILDGHGDLLAQDIFALPDGFRVLDCLDFDDRLRHLDGLDDIAFLAMDCEFLGYPQLGVRLLDDYARATGDTAPMSLRSHYIAYRATVRAKVDLIRLGQGDGAAREHVVRHLGIALDHLEHAAVRLALVGGLPGTGKSTVARRLAAATGATVLSSDQIRTELAAARILTGDGGEFGAGRYSPANKTRVYDELLDRAGALLASGVSVILDASWVDEGERDRAAELATKTQSDLVQLRCSCPGELAAGRIRGRPPGYSEATPAIAEAMVVTAAPWSDATDLDTAQPLDDTVAVAYRAWRTQPRADADVLS</sequence>
<dbReference type="InterPro" id="IPR027417">
    <property type="entry name" value="P-loop_NTPase"/>
</dbReference>
<evidence type="ECO:0000313" key="2">
    <source>
        <dbReference type="Proteomes" id="UP001611415"/>
    </source>
</evidence>
<dbReference type="InterPro" id="IPR011009">
    <property type="entry name" value="Kinase-like_dom_sf"/>
</dbReference>
<name>A0ABW7WVN3_9NOCA</name>
<dbReference type="SUPFAM" id="SSF52540">
    <property type="entry name" value="P-loop containing nucleoside triphosphate hydrolases"/>
    <property type="match status" value="1"/>
</dbReference>
<dbReference type="PANTHER" id="PTHR43883:SF1">
    <property type="entry name" value="GLUCONOKINASE"/>
    <property type="match status" value="1"/>
</dbReference>
<protein>
    <submittedName>
        <fullName evidence="1">AAA family ATPase</fullName>
    </submittedName>
</protein>
<dbReference type="Gene3D" id="3.40.50.300">
    <property type="entry name" value="P-loop containing nucleotide triphosphate hydrolases"/>
    <property type="match status" value="1"/>
</dbReference>
<dbReference type="SUPFAM" id="SSF56112">
    <property type="entry name" value="Protein kinase-like (PK-like)"/>
    <property type="match status" value="1"/>
</dbReference>
<gene>
    <name evidence="1" type="ORF">ACH49W_05770</name>
</gene>
<keyword evidence="2" id="KW-1185">Reference proteome</keyword>
<comment type="caution">
    <text evidence="1">The sequence shown here is derived from an EMBL/GenBank/DDBJ whole genome shotgun (WGS) entry which is preliminary data.</text>
</comment>
<dbReference type="RefSeq" id="WP_397091371.1">
    <property type="nucleotide sequence ID" value="NZ_JBIRYO010000003.1"/>
</dbReference>
<dbReference type="InterPro" id="IPR052732">
    <property type="entry name" value="Cell-binding_unc_protein"/>
</dbReference>
<proteinExistence type="predicted"/>
<dbReference type="PANTHER" id="PTHR43883">
    <property type="entry name" value="SLR0207 PROTEIN"/>
    <property type="match status" value="1"/>
</dbReference>
<accession>A0ABW7WVN3</accession>
<dbReference type="EMBL" id="JBIRYO010000003">
    <property type="protein sequence ID" value="MFI2472869.1"/>
    <property type="molecule type" value="Genomic_DNA"/>
</dbReference>
<dbReference type="Proteomes" id="UP001611415">
    <property type="component" value="Unassembled WGS sequence"/>
</dbReference>
<dbReference type="Pfam" id="PF13671">
    <property type="entry name" value="AAA_33"/>
    <property type="match status" value="1"/>
</dbReference>